<evidence type="ECO:0000259" key="5">
    <source>
        <dbReference type="Pfam" id="PF25944"/>
    </source>
</evidence>
<dbReference type="EMBL" id="JAZHRV010000001">
    <property type="protein sequence ID" value="MEH2553044.1"/>
    <property type="molecule type" value="Genomic_DNA"/>
</dbReference>
<evidence type="ECO:0000256" key="1">
    <source>
        <dbReference type="ARBA" id="ARBA00004196"/>
    </source>
</evidence>
<accession>A0ABU8B499</accession>
<evidence type="ECO:0000259" key="3">
    <source>
        <dbReference type="Pfam" id="PF25876"/>
    </source>
</evidence>
<dbReference type="InterPro" id="IPR058625">
    <property type="entry name" value="MdtA-like_BSH"/>
</dbReference>
<evidence type="ECO:0000259" key="4">
    <source>
        <dbReference type="Pfam" id="PF25917"/>
    </source>
</evidence>
<evidence type="ECO:0000313" key="7">
    <source>
        <dbReference type="EMBL" id="MEH2553044.1"/>
    </source>
</evidence>
<dbReference type="InterPro" id="IPR006143">
    <property type="entry name" value="RND_pump_MFP"/>
</dbReference>
<dbReference type="Pfam" id="PF25944">
    <property type="entry name" value="Beta-barrel_RND"/>
    <property type="match status" value="1"/>
</dbReference>
<feature type="domain" description="Multidrug resistance protein MdtA-like beta-barrel" evidence="5">
    <location>
        <begin position="257"/>
        <end position="314"/>
    </location>
</feature>
<evidence type="ECO:0000313" key="8">
    <source>
        <dbReference type="Proteomes" id="UP001364224"/>
    </source>
</evidence>
<feature type="domain" description="Multidrug resistance protein MdtA-like barrel-sandwich hybrid" evidence="4">
    <location>
        <begin position="81"/>
        <end position="222"/>
    </location>
</feature>
<dbReference type="InterPro" id="IPR058627">
    <property type="entry name" value="MdtA-like_C"/>
</dbReference>
<protein>
    <submittedName>
        <fullName evidence="7">Multidrug efflux system membrane fusion protein</fullName>
    </submittedName>
</protein>
<sequence>MPPFSDTRRPGRFRSIVFGVVILGAAVAAGSTLTGRYFQNPAQATQNVAAAEPAVAVTVAVVEPRQTSLWDDFSGRLEAVNRVELRPRVAGAIQSTNFTEGELVKAGDLLFKIDPAPYAAEVDKAQAQLEAAKARVVFTAGELERAAQLVGNNVVTRRDYDQRDNANREAIANVKAAEATLQTAKLNFGYTEVRAPVDGRVGKIEVTVGNLVAAGTSSPVLTSLVSVNPIYASFDADEDVVLRAIGSIADAGGKRGKLDQIPVEMSTSSGATLKGRIQLIDNQVNGQSGTIRVRATFDNDDGRLIPGQFARVRMGQPKQQTLVMVDERAIGTDQDKKFVMVISSDNRALYRPITLGGSVEGLRVVTSGLKSGDRVVVNGLQRLRPGALVKTEVAEMGVRGSQRASTDDNQHVAQR</sequence>
<evidence type="ECO:0000259" key="6">
    <source>
        <dbReference type="Pfam" id="PF25967"/>
    </source>
</evidence>
<dbReference type="NCBIfam" id="TIGR01730">
    <property type="entry name" value="RND_mfp"/>
    <property type="match status" value="1"/>
</dbReference>
<dbReference type="PANTHER" id="PTHR30158:SF10">
    <property type="entry name" value="CATION EFFLUX PUMP"/>
    <property type="match status" value="1"/>
</dbReference>
<dbReference type="Proteomes" id="UP001364224">
    <property type="component" value="Unassembled WGS sequence"/>
</dbReference>
<dbReference type="Gene3D" id="1.10.287.470">
    <property type="entry name" value="Helix hairpin bin"/>
    <property type="match status" value="1"/>
</dbReference>
<feature type="domain" description="Multidrug resistance protein MdtA-like C-terminal permuted SH3" evidence="6">
    <location>
        <begin position="329"/>
        <end position="382"/>
    </location>
</feature>
<name>A0ABU8B499_9BRAD</name>
<keyword evidence="8" id="KW-1185">Reference proteome</keyword>
<comment type="subcellular location">
    <subcellularLocation>
        <location evidence="1">Cell envelope</location>
    </subcellularLocation>
</comment>
<evidence type="ECO:0000256" key="2">
    <source>
        <dbReference type="ARBA" id="ARBA00009477"/>
    </source>
</evidence>
<dbReference type="Pfam" id="PF25967">
    <property type="entry name" value="RND-MFP_C"/>
    <property type="match status" value="1"/>
</dbReference>
<comment type="similarity">
    <text evidence="2">Belongs to the membrane fusion protein (MFP) (TC 8.A.1) family.</text>
</comment>
<dbReference type="Gene3D" id="2.40.420.20">
    <property type="match status" value="1"/>
</dbReference>
<dbReference type="Gene3D" id="2.40.50.100">
    <property type="match status" value="1"/>
</dbReference>
<dbReference type="InterPro" id="IPR058624">
    <property type="entry name" value="MdtA-like_HH"/>
</dbReference>
<dbReference type="Pfam" id="PF25917">
    <property type="entry name" value="BSH_RND"/>
    <property type="match status" value="1"/>
</dbReference>
<dbReference type="Pfam" id="PF25876">
    <property type="entry name" value="HH_MFP_RND"/>
    <property type="match status" value="1"/>
</dbReference>
<organism evidence="7 8">
    <name type="scientific">Bradyrhizobium algeriense</name>
    <dbReference type="NCBI Taxonomy" id="634784"/>
    <lineage>
        <taxon>Bacteria</taxon>
        <taxon>Pseudomonadati</taxon>
        <taxon>Pseudomonadota</taxon>
        <taxon>Alphaproteobacteria</taxon>
        <taxon>Hyphomicrobiales</taxon>
        <taxon>Nitrobacteraceae</taxon>
        <taxon>Bradyrhizobium</taxon>
    </lineage>
</organism>
<feature type="domain" description="Multidrug resistance protein MdtA-like alpha-helical hairpin" evidence="3">
    <location>
        <begin position="122"/>
        <end position="191"/>
    </location>
</feature>
<dbReference type="Gene3D" id="2.40.30.170">
    <property type="match status" value="1"/>
</dbReference>
<gene>
    <name evidence="7" type="ORF">V1286_000573</name>
</gene>
<dbReference type="SUPFAM" id="SSF111369">
    <property type="entry name" value="HlyD-like secretion proteins"/>
    <property type="match status" value="1"/>
</dbReference>
<comment type="caution">
    <text evidence="7">The sequence shown here is derived from an EMBL/GenBank/DDBJ whole genome shotgun (WGS) entry which is preliminary data.</text>
</comment>
<proteinExistence type="inferred from homology"/>
<dbReference type="InterPro" id="IPR058626">
    <property type="entry name" value="MdtA-like_b-barrel"/>
</dbReference>
<dbReference type="RefSeq" id="WP_334477432.1">
    <property type="nucleotide sequence ID" value="NZ_JAZHRV010000001.1"/>
</dbReference>
<reference evidence="7 8" key="1">
    <citation type="submission" date="2024-02" db="EMBL/GenBank/DDBJ databases">
        <title>Adaptive strategies in a cosmopolitan and abundant soil bacterium.</title>
        <authorList>
            <person name="Carini P."/>
        </authorList>
    </citation>
    <scope>NUCLEOTIDE SEQUENCE [LARGE SCALE GENOMIC DNA]</scope>
    <source>
        <strain evidence="7 8">AZCC 1608</strain>
    </source>
</reference>
<dbReference type="PANTHER" id="PTHR30158">
    <property type="entry name" value="ACRA/E-RELATED COMPONENT OF DRUG EFFLUX TRANSPORTER"/>
    <property type="match status" value="1"/>
</dbReference>